<comment type="caution">
    <text evidence="1">The sequence shown here is derived from an EMBL/GenBank/DDBJ whole genome shotgun (WGS) entry which is preliminary data.</text>
</comment>
<dbReference type="Proteomes" id="UP000699042">
    <property type="component" value="Unassembled WGS sequence"/>
</dbReference>
<sequence length="31" mass="3680">MVYRDARYVDETRVSLIHTATSDREDRHATD</sequence>
<accession>A0A9P7RG84</accession>
<evidence type="ECO:0000313" key="2">
    <source>
        <dbReference type="Proteomes" id="UP000699042"/>
    </source>
</evidence>
<protein>
    <submittedName>
        <fullName evidence="1">Uncharacterized protein</fullName>
    </submittedName>
</protein>
<feature type="non-terminal residue" evidence="1">
    <location>
        <position position="1"/>
    </location>
</feature>
<gene>
    <name evidence="1" type="ORF">JMJ77_007942</name>
</gene>
<organism evidence="1 2">
    <name type="scientific">Colletotrichum scovillei</name>
    <dbReference type="NCBI Taxonomy" id="1209932"/>
    <lineage>
        <taxon>Eukaryota</taxon>
        <taxon>Fungi</taxon>
        <taxon>Dikarya</taxon>
        <taxon>Ascomycota</taxon>
        <taxon>Pezizomycotina</taxon>
        <taxon>Sordariomycetes</taxon>
        <taxon>Hypocreomycetidae</taxon>
        <taxon>Glomerellales</taxon>
        <taxon>Glomerellaceae</taxon>
        <taxon>Colletotrichum</taxon>
        <taxon>Colletotrichum acutatum species complex</taxon>
    </lineage>
</organism>
<keyword evidence="2" id="KW-1185">Reference proteome</keyword>
<name>A0A9P7RG84_9PEZI</name>
<reference evidence="1" key="1">
    <citation type="submission" date="2021-05" db="EMBL/GenBank/DDBJ databases">
        <title>Comparative genomics of three Colletotrichum scovillei strains and genetic complementation revealed genes involved fungal growth and virulence on chili pepper.</title>
        <authorList>
            <person name="Hsieh D.-K."/>
            <person name="Chuang S.-C."/>
            <person name="Chen C.-Y."/>
            <person name="Chao Y.-T."/>
            <person name="Lu M.-Y.J."/>
            <person name="Lee M.-H."/>
            <person name="Shih M.-C."/>
        </authorList>
    </citation>
    <scope>NUCLEOTIDE SEQUENCE</scope>
    <source>
        <strain evidence="1">Coll-153</strain>
    </source>
</reference>
<dbReference type="AlphaFoldDB" id="A0A9P7RG84"/>
<proteinExistence type="predicted"/>
<dbReference type="EMBL" id="JAESDN010000002">
    <property type="protein sequence ID" value="KAG7055486.1"/>
    <property type="molecule type" value="Genomic_DNA"/>
</dbReference>
<evidence type="ECO:0000313" key="1">
    <source>
        <dbReference type="EMBL" id="KAG7055486.1"/>
    </source>
</evidence>